<dbReference type="EMBL" id="CAUYUJ010008846">
    <property type="protein sequence ID" value="CAK0825124.1"/>
    <property type="molecule type" value="Genomic_DNA"/>
</dbReference>
<feature type="compositionally biased region" description="Low complexity" evidence="1">
    <location>
        <begin position="130"/>
        <end position="140"/>
    </location>
</feature>
<keyword evidence="3" id="KW-1185">Reference proteome</keyword>
<proteinExistence type="predicted"/>
<reference evidence="2" key="1">
    <citation type="submission" date="2023-10" db="EMBL/GenBank/DDBJ databases">
        <authorList>
            <person name="Chen Y."/>
            <person name="Shah S."/>
            <person name="Dougan E. K."/>
            <person name="Thang M."/>
            <person name="Chan C."/>
        </authorList>
    </citation>
    <scope>NUCLEOTIDE SEQUENCE [LARGE SCALE GENOMIC DNA]</scope>
</reference>
<feature type="non-terminal residue" evidence="2">
    <location>
        <position position="176"/>
    </location>
</feature>
<evidence type="ECO:0000313" key="3">
    <source>
        <dbReference type="Proteomes" id="UP001189429"/>
    </source>
</evidence>
<name>A0ABN9S086_9DINO</name>
<accession>A0ABN9S086</accession>
<feature type="region of interest" description="Disordered" evidence="1">
    <location>
        <begin position="128"/>
        <end position="176"/>
    </location>
</feature>
<feature type="region of interest" description="Disordered" evidence="1">
    <location>
        <begin position="79"/>
        <end position="112"/>
    </location>
</feature>
<evidence type="ECO:0000313" key="2">
    <source>
        <dbReference type="EMBL" id="CAK0825124.1"/>
    </source>
</evidence>
<feature type="compositionally biased region" description="Basic and acidic residues" evidence="1">
    <location>
        <begin position="141"/>
        <end position="156"/>
    </location>
</feature>
<organism evidence="2 3">
    <name type="scientific">Prorocentrum cordatum</name>
    <dbReference type="NCBI Taxonomy" id="2364126"/>
    <lineage>
        <taxon>Eukaryota</taxon>
        <taxon>Sar</taxon>
        <taxon>Alveolata</taxon>
        <taxon>Dinophyceae</taxon>
        <taxon>Prorocentrales</taxon>
        <taxon>Prorocentraceae</taxon>
        <taxon>Prorocentrum</taxon>
    </lineage>
</organism>
<dbReference type="Proteomes" id="UP001189429">
    <property type="component" value="Unassembled WGS sequence"/>
</dbReference>
<gene>
    <name evidence="2" type="ORF">PCOR1329_LOCUS25328</name>
</gene>
<evidence type="ECO:0000256" key="1">
    <source>
        <dbReference type="SAM" id="MobiDB-lite"/>
    </source>
</evidence>
<comment type="caution">
    <text evidence="2">The sequence shown here is derived from an EMBL/GenBank/DDBJ whole genome shotgun (WGS) entry which is preliminary data.</text>
</comment>
<protein>
    <submittedName>
        <fullName evidence="2">Uncharacterized protein</fullName>
    </submittedName>
</protein>
<sequence>MLPGPGLPLWGYRCGEPRAERGWVHGGNKPRRARFREPAEVVEVDDGEDDKLASGFALLASRGLTLDDDARKKLGLEAAASKAPAAEPPKSRHAAAQSAMWKVKNATAKPERAQKWLDAARELAQKALGATKAARDTASAAHEDAEVLLERARRAEQAGLPPEAAQQAHQRAADID</sequence>